<dbReference type="EMBL" id="MBDL01000010">
    <property type="protein sequence ID" value="ODA12538.1"/>
    <property type="molecule type" value="Genomic_DNA"/>
</dbReference>
<reference evidence="6 7" key="1">
    <citation type="submission" date="2016-07" db="EMBL/GenBank/DDBJ databases">
        <title>Acinetobacter sp. ANC 4603.</title>
        <authorList>
            <person name="Radolfova-Krizova L."/>
            <person name="Nemec A."/>
        </authorList>
    </citation>
    <scope>NUCLEOTIDE SEQUENCE [LARGE SCALE GENOMIC DNA]</scope>
    <source>
        <strain evidence="6 7">ANC 4603</strain>
    </source>
</reference>
<comment type="similarity">
    <text evidence="1">Belongs to the ATP-dependent AMP-binding enzyme family.</text>
</comment>
<keyword evidence="2" id="KW-0436">Ligase</keyword>
<proteinExistence type="inferred from homology"/>
<dbReference type="AlphaFoldDB" id="A0A1C3CUY5"/>
<dbReference type="PANTHER" id="PTHR43859:SF4">
    <property type="entry name" value="BUTANOATE--COA LIGASE AAE1-RELATED"/>
    <property type="match status" value="1"/>
</dbReference>
<dbReference type="SUPFAM" id="SSF56801">
    <property type="entry name" value="Acetyl-CoA synthetase-like"/>
    <property type="match status" value="1"/>
</dbReference>
<evidence type="ECO:0000256" key="4">
    <source>
        <dbReference type="ARBA" id="ARBA00023098"/>
    </source>
</evidence>
<evidence type="ECO:0000256" key="2">
    <source>
        <dbReference type="ARBA" id="ARBA00022598"/>
    </source>
</evidence>
<evidence type="ECO:0000313" key="7">
    <source>
        <dbReference type="Proteomes" id="UP000186553"/>
    </source>
</evidence>
<dbReference type="InterPro" id="IPR025110">
    <property type="entry name" value="AMP-bd_C"/>
</dbReference>
<gene>
    <name evidence="6" type="ORF">BBP83_08170</name>
</gene>
<dbReference type="GO" id="GO:0006631">
    <property type="term" value="P:fatty acid metabolic process"/>
    <property type="evidence" value="ECO:0007669"/>
    <property type="project" value="UniProtKB-KW"/>
</dbReference>
<dbReference type="Pfam" id="PF13193">
    <property type="entry name" value="AMP-binding_C"/>
    <property type="match status" value="1"/>
</dbReference>
<dbReference type="STRING" id="1891224.BBP83_08170"/>
<dbReference type="PANTHER" id="PTHR43859">
    <property type="entry name" value="ACYL-ACTIVATING ENZYME"/>
    <property type="match status" value="1"/>
</dbReference>
<dbReference type="Proteomes" id="UP000186553">
    <property type="component" value="Unassembled WGS sequence"/>
</dbReference>
<dbReference type="Gene3D" id="3.30.300.30">
    <property type="match status" value="1"/>
</dbReference>
<dbReference type="InterPro" id="IPR045851">
    <property type="entry name" value="AMP-bd_C_sf"/>
</dbReference>
<evidence type="ECO:0000256" key="3">
    <source>
        <dbReference type="ARBA" id="ARBA00022832"/>
    </source>
</evidence>
<protein>
    <recommendedName>
        <fullName evidence="5">AMP-binding enzyme C-terminal domain-containing protein</fullName>
    </recommendedName>
</protein>
<comment type="caution">
    <text evidence="6">The sequence shown here is derived from an EMBL/GenBank/DDBJ whole genome shotgun (WGS) entry which is preliminary data.</text>
</comment>
<evidence type="ECO:0000259" key="5">
    <source>
        <dbReference type="Pfam" id="PF13193"/>
    </source>
</evidence>
<sequence length="108" mass="12252">MIKSGGEWISSVEVENAAMGYHKVHEAAVIAVEHAKWGERPLLILVAKENQSISHEEILLYLSNDLHKWALPSATIVVKEIPHTPTGKISKKQLREKYQHYFQQLNAV</sequence>
<keyword evidence="4" id="KW-0443">Lipid metabolism</keyword>
<evidence type="ECO:0000256" key="1">
    <source>
        <dbReference type="ARBA" id="ARBA00006432"/>
    </source>
</evidence>
<name>A0A1C3CUY5_9GAMM</name>
<keyword evidence="3" id="KW-0276">Fatty acid metabolism</keyword>
<accession>A0A1C3CUY5</accession>
<keyword evidence="7" id="KW-1185">Reference proteome</keyword>
<organism evidence="6 7">
    <name type="scientific">Acinetobacter celticus</name>
    <dbReference type="NCBI Taxonomy" id="1891224"/>
    <lineage>
        <taxon>Bacteria</taxon>
        <taxon>Pseudomonadati</taxon>
        <taxon>Pseudomonadota</taxon>
        <taxon>Gammaproteobacteria</taxon>
        <taxon>Moraxellales</taxon>
        <taxon>Moraxellaceae</taxon>
        <taxon>Acinetobacter</taxon>
    </lineage>
</organism>
<dbReference type="GO" id="GO:0016874">
    <property type="term" value="F:ligase activity"/>
    <property type="evidence" value="ECO:0007669"/>
    <property type="project" value="UniProtKB-KW"/>
</dbReference>
<feature type="domain" description="AMP-binding enzyme C-terminal" evidence="5">
    <location>
        <begin position="13"/>
        <end position="88"/>
    </location>
</feature>
<evidence type="ECO:0000313" key="6">
    <source>
        <dbReference type="EMBL" id="ODA12538.1"/>
    </source>
</evidence>
<dbReference type="FunFam" id="3.30.300.30:FF:000008">
    <property type="entry name" value="2,3-dihydroxybenzoate-AMP ligase"/>
    <property type="match status" value="1"/>
</dbReference>